<keyword evidence="3" id="KW-1185">Reference proteome</keyword>
<accession>A0A845M3R6</accession>
<feature type="chain" id="PRO_5032924554" description="Peptidase propeptide and YPEB domain-containing protein" evidence="1">
    <location>
        <begin position="25"/>
        <end position="180"/>
    </location>
</feature>
<evidence type="ECO:0000256" key="1">
    <source>
        <dbReference type="SAM" id="SignalP"/>
    </source>
</evidence>
<proteinExistence type="predicted"/>
<name>A0A845M3R6_9RHOB</name>
<dbReference type="AlphaFoldDB" id="A0A845M3R6"/>
<protein>
    <recommendedName>
        <fullName evidence="4">Peptidase propeptide and YPEB domain-containing protein</fullName>
    </recommendedName>
</protein>
<organism evidence="2 3">
    <name type="scientific">Maritimibacter harenae</name>
    <dbReference type="NCBI Taxonomy" id="2606218"/>
    <lineage>
        <taxon>Bacteria</taxon>
        <taxon>Pseudomonadati</taxon>
        <taxon>Pseudomonadota</taxon>
        <taxon>Alphaproteobacteria</taxon>
        <taxon>Rhodobacterales</taxon>
        <taxon>Roseobacteraceae</taxon>
        <taxon>Maritimibacter</taxon>
    </lineage>
</organism>
<dbReference type="RefSeq" id="WP_161352319.1">
    <property type="nucleotide sequence ID" value="NZ_WTUX01000017.1"/>
</dbReference>
<dbReference type="EMBL" id="WTUX01000017">
    <property type="protein sequence ID" value="MZR14206.1"/>
    <property type="molecule type" value="Genomic_DNA"/>
</dbReference>
<keyword evidence="1" id="KW-0732">Signal</keyword>
<dbReference type="Proteomes" id="UP000467322">
    <property type="component" value="Unassembled WGS sequence"/>
</dbReference>
<evidence type="ECO:0000313" key="3">
    <source>
        <dbReference type="Proteomes" id="UP000467322"/>
    </source>
</evidence>
<gene>
    <name evidence="2" type="ORF">GQE99_14380</name>
</gene>
<sequence>MTFYKTTAALAAILTTTVSGAALAQSADADASVGAEASVSAGDNGANGQDMAAEATTDSETGMYSEVATDKDEDGLTFGRIVSEMNTDNFSNFDWSEVDSETEIDVTGVTEVKGNAAENAEALDQAVAKTGEDIEEFQADVEANAEVNETVEDEGFEAGDVLYVFMTSEGIVQVVVDDRT</sequence>
<evidence type="ECO:0000313" key="2">
    <source>
        <dbReference type="EMBL" id="MZR14206.1"/>
    </source>
</evidence>
<evidence type="ECO:0008006" key="4">
    <source>
        <dbReference type="Google" id="ProtNLM"/>
    </source>
</evidence>
<comment type="caution">
    <text evidence="2">The sequence shown here is derived from an EMBL/GenBank/DDBJ whole genome shotgun (WGS) entry which is preliminary data.</text>
</comment>
<feature type="signal peptide" evidence="1">
    <location>
        <begin position="1"/>
        <end position="24"/>
    </location>
</feature>
<reference evidence="2 3" key="1">
    <citation type="submission" date="2019-12" db="EMBL/GenBank/DDBJ databases">
        <title>Maritimibacter sp. nov. sp. isolated from sea sand.</title>
        <authorList>
            <person name="Kim J."/>
            <person name="Jeong S.E."/>
            <person name="Jung H.S."/>
            <person name="Jeon C.O."/>
        </authorList>
    </citation>
    <scope>NUCLEOTIDE SEQUENCE [LARGE SCALE GENOMIC DNA]</scope>
    <source>
        <strain evidence="2 3">DP07</strain>
    </source>
</reference>